<feature type="signal peptide" evidence="3">
    <location>
        <begin position="1"/>
        <end position="27"/>
    </location>
</feature>
<evidence type="ECO:0000313" key="5">
    <source>
        <dbReference type="RefSeq" id="XP_021285224.1"/>
    </source>
</evidence>
<evidence type="ECO:0000313" key="4">
    <source>
        <dbReference type="Proteomes" id="UP000504621"/>
    </source>
</evidence>
<gene>
    <name evidence="5" type="primary">LOC110417287</name>
</gene>
<evidence type="ECO:0000256" key="2">
    <source>
        <dbReference type="SAM" id="Phobius"/>
    </source>
</evidence>
<keyword evidence="2" id="KW-0812">Transmembrane</keyword>
<evidence type="ECO:0000256" key="1">
    <source>
        <dbReference type="SAM" id="MobiDB-lite"/>
    </source>
</evidence>
<keyword evidence="4" id="KW-1185">Reference proteome</keyword>
<feature type="compositionally biased region" description="Low complexity" evidence="1">
    <location>
        <begin position="77"/>
        <end position="101"/>
    </location>
</feature>
<protein>
    <submittedName>
        <fullName evidence="5">Uncharacterized protein LOC110417287</fullName>
    </submittedName>
</protein>
<accession>A0A6J1AF04</accession>
<keyword evidence="2" id="KW-0472">Membrane</keyword>
<dbReference type="RefSeq" id="XP_021285224.1">
    <property type="nucleotide sequence ID" value="XM_021429549.1"/>
</dbReference>
<feature type="region of interest" description="Disordered" evidence="1">
    <location>
        <begin position="33"/>
        <end position="136"/>
    </location>
</feature>
<dbReference type="OrthoDB" id="687840at2759"/>
<organism evidence="4 5">
    <name type="scientific">Herrania umbratica</name>
    <dbReference type="NCBI Taxonomy" id="108875"/>
    <lineage>
        <taxon>Eukaryota</taxon>
        <taxon>Viridiplantae</taxon>
        <taxon>Streptophyta</taxon>
        <taxon>Embryophyta</taxon>
        <taxon>Tracheophyta</taxon>
        <taxon>Spermatophyta</taxon>
        <taxon>Magnoliopsida</taxon>
        <taxon>eudicotyledons</taxon>
        <taxon>Gunneridae</taxon>
        <taxon>Pentapetalae</taxon>
        <taxon>rosids</taxon>
        <taxon>malvids</taxon>
        <taxon>Malvales</taxon>
        <taxon>Malvaceae</taxon>
        <taxon>Byttnerioideae</taxon>
        <taxon>Herrania</taxon>
    </lineage>
</organism>
<keyword evidence="3" id="KW-0732">Signal</keyword>
<feature type="transmembrane region" description="Helical" evidence="2">
    <location>
        <begin position="158"/>
        <end position="176"/>
    </location>
</feature>
<sequence length="177" mass="18923">MEILQTQKSCLLFFLVVLSFSICPGLSLPPAGATETTTNQQQAPPGVPQTEGNNAPLLPSPPNDAPINKIPFAKPVGNGNQGQQSQPGYQQQQEPNYPQQSINQPLSGINQPYSSVNQPYSGLNQPFSNYQPFGATNQQGSVENAAFDNGVSKENTCIQSVVLVSLLTLMVSFGFLV</sequence>
<proteinExistence type="predicted"/>
<keyword evidence="2" id="KW-1133">Transmembrane helix</keyword>
<name>A0A6J1AF04_9ROSI</name>
<evidence type="ECO:0000256" key="3">
    <source>
        <dbReference type="SAM" id="SignalP"/>
    </source>
</evidence>
<dbReference type="Proteomes" id="UP000504621">
    <property type="component" value="Unplaced"/>
</dbReference>
<dbReference type="GeneID" id="110417287"/>
<feature type="compositionally biased region" description="Polar residues" evidence="1">
    <location>
        <begin position="34"/>
        <end position="43"/>
    </location>
</feature>
<feature type="chain" id="PRO_5026961557" evidence="3">
    <location>
        <begin position="28"/>
        <end position="177"/>
    </location>
</feature>
<dbReference type="AlphaFoldDB" id="A0A6J1AF04"/>
<feature type="compositionally biased region" description="Polar residues" evidence="1">
    <location>
        <begin position="102"/>
        <end position="136"/>
    </location>
</feature>
<reference evidence="5" key="1">
    <citation type="submission" date="2025-08" db="UniProtKB">
        <authorList>
            <consortium name="RefSeq"/>
        </authorList>
    </citation>
    <scope>IDENTIFICATION</scope>
    <source>
        <tissue evidence="5">Leaf</tissue>
    </source>
</reference>